<dbReference type="OrthoDB" id="442921at2759"/>
<dbReference type="Pfam" id="PF11976">
    <property type="entry name" value="Rad60-SLD"/>
    <property type="match status" value="2"/>
</dbReference>
<dbReference type="InterPro" id="IPR022617">
    <property type="entry name" value="Rad60/SUMO-like_dom"/>
</dbReference>
<dbReference type="Gene3D" id="3.10.20.90">
    <property type="entry name" value="Phosphatidylinositol 3-kinase Catalytic Subunit, Chain A, domain 1"/>
    <property type="match status" value="2"/>
</dbReference>
<reference evidence="3" key="1">
    <citation type="journal article" date="2019" name="Nat. Commun.">
        <title>The genome of broomcorn millet.</title>
        <authorList>
            <person name="Zou C."/>
            <person name="Miki D."/>
            <person name="Li D."/>
            <person name="Tang Q."/>
            <person name="Xiao L."/>
            <person name="Rajput S."/>
            <person name="Deng P."/>
            <person name="Jia W."/>
            <person name="Huang R."/>
            <person name="Zhang M."/>
            <person name="Sun Y."/>
            <person name="Hu J."/>
            <person name="Fu X."/>
            <person name="Schnable P.S."/>
            <person name="Li F."/>
            <person name="Zhang H."/>
            <person name="Feng B."/>
            <person name="Zhu X."/>
            <person name="Liu R."/>
            <person name="Schnable J.C."/>
            <person name="Zhu J.-K."/>
            <person name="Zhang H."/>
        </authorList>
    </citation>
    <scope>NUCLEOTIDE SEQUENCE [LARGE SCALE GENOMIC DNA]</scope>
</reference>
<sequence length="220" mass="24610">MVSPCPKQEESVAAARVVVHQGGERRVVAVAAVIKPVMLVTLKVQDTHRRVVKRTMRRTDKLQGLMDYYYDVVLCTADAGARGAGRFIFDGKRVKGEHTPEDLNMVSGDKIDFFQDLLAGAGEEGPSRAGGVVDEEAREITRTMRATDKLQELMDFYYDMVPVVPAGKGVFLYRGKRIEGERTPADYKMKDAQIDFYSEMKPNIFVLLAVTDIVDFVLRS</sequence>
<proteinExistence type="predicted"/>
<gene>
    <name evidence="2" type="ORF">C2845_PM03G10700</name>
</gene>
<dbReference type="EMBL" id="PQIB02000002">
    <property type="protein sequence ID" value="RLN34537.1"/>
    <property type="molecule type" value="Genomic_DNA"/>
</dbReference>
<dbReference type="CDD" id="cd01763">
    <property type="entry name" value="Ubl_SUMO_like"/>
    <property type="match status" value="1"/>
</dbReference>
<organism evidence="2 3">
    <name type="scientific">Panicum miliaceum</name>
    <name type="common">Proso millet</name>
    <name type="synonym">Broomcorn millet</name>
    <dbReference type="NCBI Taxonomy" id="4540"/>
    <lineage>
        <taxon>Eukaryota</taxon>
        <taxon>Viridiplantae</taxon>
        <taxon>Streptophyta</taxon>
        <taxon>Embryophyta</taxon>
        <taxon>Tracheophyta</taxon>
        <taxon>Spermatophyta</taxon>
        <taxon>Magnoliopsida</taxon>
        <taxon>Liliopsida</taxon>
        <taxon>Poales</taxon>
        <taxon>Poaceae</taxon>
        <taxon>PACMAD clade</taxon>
        <taxon>Panicoideae</taxon>
        <taxon>Panicodae</taxon>
        <taxon>Paniceae</taxon>
        <taxon>Panicinae</taxon>
        <taxon>Panicum</taxon>
        <taxon>Panicum sect. Panicum</taxon>
    </lineage>
</organism>
<dbReference type="InterPro" id="IPR029071">
    <property type="entry name" value="Ubiquitin-like_domsf"/>
</dbReference>
<accession>A0A3L6TAL9</accession>
<dbReference type="PANTHER" id="PTHR10562">
    <property type="entry name" value="SMALL UBIQUITIN-RELATED MODIFIER"/>
    <property type="match status" value="1"/>
</dbReference>
<dbReference type="Proteomes" id="UP000275267">
    <property type="component" value="Unassembled WGS sequence"/>
</dbReference>
<keyword evidence="3" id="KW-1185">Reference proteome</keyword>
<evidence type="ECO:0000259" key="1">
    <source>
        <dbReference type="Pfam" id="PF11976"/>
    </source>
</evidence>
<dbReference type="STRING" id="4540.A0A3L6TAL9"/>
<feature type="domain" description="Rad60/SUMO-like" evidence="1">
    <location>
        <begin position="138"/>
        <end position="192"/>
    </location>
</feature>
<dbReference type="SUPFAM" id="SSF54236">
    <property type="entry name" value="Ubiquitin-like"/>
    <property type="match status" value="2"/>
</dbReference>
<feature type="domain" description="Rad60/SUMO-like" evidence="1">
    <location>
        <begin position="41"/>
        <end position="112"/>
    </location>
</feature>
<protein>
    <recommendedName>
        <fullName evidence="1">Rad60/SUMO-like domain-containing protein</fullName>
    </recommendedName>
</protein>
<evidence type="ECO:0000313" key="3">
    <source>
        <dbReference type="Proteomes" id="UP000275267"/>
    </source>
</evidence>
<evidence type="ECO:0000313" key="2">
    <source>
        <dbReference type="EMBL" id="RLN34537.1"/>
    </source>
</evidence>
<name>A0A3L6TAL9_PANMI</name>
<comment type="caution">
    <text evidence="2">The sequence shown here is derived from an EMBL/GenBank/DDBJ whole genome shotgun (WGS) entry which is preliminary data.</text>
</comment>
<dbReference type="AlphaFoldDB" id="A0A3L6TAL9"/>